<protein>
    <submittedName>
        <fullName evidence="7">Iron complex transport system substrate-binding protein</fullName>
    </submittedName>
    <submittedName>
        <fullName evidence="6">Iron-siderophore ABC transporter substrate-binding protein</fullName>
    </submittedName>
</protein>
<dbReference type="GO" id="GO:0030288">
    <property type="term" value="C:outer membrane-bounded periplasmic space"/>
    <property type="evidence" value="ECO:0007669"/>
    <property type="project" value="TreeGrafter"/>
</dbReference>
<proteinExistence type="inferred from homology"/>
<dbReference type="InterPro" id="IPR002491">
    <property type="entry name" value="ABC_transptr_periplasmic_BD"/>
</dbReference>
<dbReference type="InterPro" id="IPR051313">
    <property type="entry name" value="Bact_iron-sidero_bind"/>
</dbReference>
<sequence length="316" mass="35164">MARKKRSYYFLCIWLIAIVLLMTACGGQTASAPEKAESSGSSEQVIKHAMGETKLTKKPERVVTLDNGALDNVLALGVKPVGAATVFADHPFPSYLKGVEGIEKVGTINQPNLETIAALQPDLILGSKDTHEAIYEKLSQIAPTVFVETLGATWKENLKLQAEALGKTKEAEKLLNDYNNRIEEFKVKMGDRLTKTHVSILRPRKDNVTVYLRDNFSGSIIQDAGLPRPAAQDKNEFSVKLNEERVADMEGDAIFWFTRDEENLLTSKIMSNPTWKQFKAVKENKVYRVSDETWLSGLGYQAANRVVDDLFANLAK</sequence>
<dbReference type="GO" id="GO:1901678">
    <property type="term" value="P:iron coordination entity transport"/>
    <property type="evidence" value="ECO:0007669"/>
    <property type="project" value="UniProtKB-ARBA"/>
</dbReference>
<keyword evidence="3" id="KW-0813">Transport</keyword>
<evidence type="ECO:0000256" key="2">
    <source>
        <dbReference type="ARBA" id="ARBA00008814"/>
    </source>
</evidence>
<reference evidence="7 8" key="1">
    <citation type="submission" date="2016-10" db="EMBL/GenBank/DDBJ databases">
        <authorList>
            <person name="de Groot N.N."/>
        </authorList>
    </citation>
    <scope>NUCLEOTIDE SEQUENCE [LARGE SCALE GENOMIC DNA]</scope>
    <source>
        <strain evidence="7 8">L 420-91</strain>
    </source>
</reference>
<evidence type="ECO:0000313" key="6">
    <source>
        <dbReference type="EMBL" id="QYY42405.1"/>
    </source>
</evidence>
<accession>A0A1G8CRJ6</accession>
<dbReference type="PROSITE" id="PS50983">
    <property type="entry name" value="FE_B12_PBP"/>
    <property type="match status" value="1"/>
</dbReference>
<dbReference type="PROSITE" id="PS51257">
    <property type="entry name" value="PROKAR_LIPOPROTEIN"/>
    <property type="match status" value="1"/>
</dbReference>
<evidence type="ECO:0000313" key="9">
    <source>
        <dbReference type="Proteomes" id="UP000826616"/>
    </source>
</evidence>
<evidence type="ECO:0000313" key="7">
    <source>
        <dbReference type="EMBL" id="SDH48056.1"/>
    </source>
</evidence>
<comment type="similarity">
    <text evidence="2">Belongs to the bacterial solute-binding protein 8 family.</text>
</comment>
<keyword evidence="9" id="KW-1185">Reference proteome</keyword>
<dbReference type="RefSeq" id="WP_057897597.1">
    <property type="nucleotide sequence ID" value="NZ_CP080764.1"/>
</dbReference>
<evidence type="ECO:0000259" key="5">
    <source>
        <dbReference type="PROSITE" id="PS50983"/>
    </source>
</evidence>
<name>A0A1G8CRJ6_ANETH</name>
<dbReference type="SUPFAM" id="SSF53807">
    <property type="entry name" value="Helical backbone' metal receptor"/>
    <property type="match status" value="1"/>
</dbReference>
<dbReference type="GeneID" id="97142960"/>
<evidence type="ECO:0000256" key="3">
    <source>
        <dbReference type="ARBA" id="ARBA00022448"/>
    </source>
</evidence>
<dbReference type="PANTHER" id="PTHR30532">
    <property type="entry name" value="IRON III DICITRATE-BINDING PERIPLASMIC PROTEIN"/>
    <property type="match status" value="1"/>
</dbReference>
<dbReference type="Proteomes" id="UP000198956">
    <property type="component" value="Unassembled WGS sequence"/>
</dbReference>
<dbReference type="Gene3D" id="3.40.50.1980">
    <property type="entry name" value="Nitrogenase molybdenum iron protein domain"/>
    <property type="match status" value="2"/>
</dbReference>
<keyword evidence="4" id="KW-0732">Signal</keyword>
<organism evidence="7 8">
    <name type="scientific">Aneurinibacillus thermoaerophilus</name>
    <dbReference type="NCBI Taxonomy" id="143495"/>
    <lineage>
        <taxon>Bacteria</taxon>
        <taxon>Bacillati</taxon>
        <taxon>Bacillota</taxon>
        <taxon>Bacilli</taxon>
        <taxon>Bacillales</taxon>
        <taxon>Paenibacillaceae</taxon>
        <taxon>Aneurinibacillus group</taxon>
        <taxon>Aneurinibacillus</taxon>
    </lineage>
</organism>
<gene>
    <name evidence="6" type="ORF">K3F53_16385</name>
    <name evidence="7" type="ORF">SAMN04489735_102742</name>
</gene>
<evidence type="ECO:0000256" key="1">
    <source>
        <dbReference type="ARBA" id="ARBA00004196"/>
    </source>
</evidence>
<dbReference type="EMBL" id="CP080764">
    <property type="protein sequence ID" value="QYY42405.1"/>
    <property type="molecule type" value="Genomic_DNA"/>
</dbReference>
<evidence type="ECO:0000256" key="4">
    <source>
        <dbReference type="ARBA" id="ARBA00022729"/>
    </source>
</evidence>
<evidence type="ECO:0000313" key="8">
    <source>
        <dbReference type="Proteomes" id="UP000198956"/>
    </source>
</evidence>
<dbReference type="EMBL" id="FNDE01000027">
    <property type="protein sequence ID" value="SDH48056.1"/>
    <property type="molecule type" value="Genomic_DNA"/>
</dbReference>
<dbReference type="Proteomes" id="UP000826616">
    <property type="component" value="Chromosome"/>
</dbReference>
<reference evidence="6 9" key="2">
    <citation type="submission" date="2021-08" db="EMBL/GenBank/DDBJ databases">
        <title>Complete genome sequence of the strain Aneurinibacillus thermoaerophilus CCM 8960.</title>
        <authorList>
            <person name="Musilova J."/>
            <person name="Kourilova X."/>
            <person name="Pernicova I."/>
            <person name="Bezdicek M."/>
            <person name="Lengerova M."/>
            <person name="Obruca S."/>
            <person name="Sedlar K."/>
        </authorList>
    </citation>
    <scope>NUCLEOTIDE SEQUENCE [LARGE SCALE GENOMIC DNA]</scope>
    <source>
        <strain evidence="6 9">CCM 8960</strain>
    </source>
</reference>
<dbReference type="OrthoDB" id="9793175at2"/>
<feature type="domain" description="Fe/B12 periplasmic-binding" evidence="5">
    <location>
        <begin position="61"/>
        <end position="316"/>
    </location>
</feature>
<dbReference type="PANTHER" id="PTHR30532:SF25">
    <property type="entry name" value="IRON(III) DICITRATE-BINDING PERIPLASMIC PROTEIN"/>
    <property type="match status" value="1"/>
</dbReference>
<comment type="subcellular location">
    <subcellularLocation>
        <location evidence="1">Cell envelope</location>
    </subcellularLocation>
</comment>
<dbReference type="CDD" id="cd01146">
    <property type="entry name" value="FhuD"/>
    <property type="match status" value="1"/>
</dbReference>
<dbReference type="Pfam" id="PF01497">
    <property type="entry name" value="Peripla_BP_2"/>
    <property type="match status" value="1"/>
</dbReference>
<dbReference type="AlphaFoldDB" id="A0A1G8CRJ6"/>